<feature type="compositionally biased region" description="Acidic residues" evidence="1">
    <location>
        <begin position="115"/>
        <end position="124"/>
    </location>
</feature>
<organism evidence="2">
    <name type="scientific">Darwinula stevensoni</name>
    <dbReference type="NCBI Taxonomy" id="69355"/>
    <lineage>
        <taxon>Eukaryota</taxon>
        <taxon>Metazoa</taxon>
        <taxon>Ecdysozoa</taxon>
        <taxon>Arthropoda</taxon>
        <taxon>Crustacea</taxon>
        <taxon>Oligostraca</taxon>
        <taxon>Ostracoda</taxon>
        <taxon>Podocopa</taxon>
        <taxon>Podocopida</taxon>
        <taxon>Darwinulocopina</taxon>
        <taxon>Darwinuloidea</taxon>
        <taxon>Darwinulidae</taxon>
        <taxon>Darwinula</taxon>
    </lineage>
</organism>
<accession>A0A7R9FQU2</accession>
<proteinExistence type="predicted"/>
<dbReference type="AlphaFoldDB" id="A0A7R9FQU2"/>
<dbReference type="EMBL" id="LR903222">
    <property type="protein sequence ID" value="CAD7251655.1"/>
    <property type="molecule type" value="Genomic_DNA"/>
</dbReference>
<gene>
    <name evidence="2" type="ORF">DSTB1V02_LOCUS11417</name>
</gene>
<dbReference type="Proteomes" id="UP000677054">
    <property type="component" value="Unassembled WGS sequence"/>
</dbReference>
<dbReference type="EMBL" id="CAJPEV010003705">
    <property type="protein sequence ID" value="CAG0900372.1"/>
    <property type="molecule type" value="Genomic_DNA"/>
</dbReference>
<feature type="region of interest" description="Disordered" evidence="1">
    <location>
        <begin position="115"/>
        <end position="155"/>
    </location>
</feature>
<evidence type="ECO:0000313" key="2">
    <source>
        <dbReference type="EMBL" id="CAD7251655.1"/>
    </source>
</evidence>
<feature type="compositionally biased region" description="Polar residues" evidence="1">
    <location>
        <begin position="142"/>
        <end position="155"/>
    </location>
</feature>
<name>A0A7R9FQU2_9CRUS</name>
<evidence type="ECO:0000256" key="1">
    <source>
        <dbReference type="SAM" id="MobiDB-lite"/>
    </source>
</evidence>
<sequence>MDILIVMEVNVIGREMNYETSLEQLKSVLKADDTDVDADAFIVKLAEKNLISEPEETELKSKNHHSKIDDAFDILCKKNPKTTYESVLGMLQEMQRNDIIEIFHKSLALKNLQNEEDNGPEEELNSNGGNETGNGLPDLESVPTNDAGSETTMTIPTPCFTSNELTVYVLALQRFGWWWARADKWDIYLMAHNPMKLLSHQLSSPNADSGILTYVLLGM</sequence>
<protein>
    <submittedName>
        <fullName evidence="2">Uncharacterized protein</fullName>
    </submittedName>
</protein>
<reference evidence="2" key="1">
    <citation type="submission" date="2020-11" db="EMBL/GenBank/DDBJ databases">
        <authorList>
            <person name="Tran Van P."/>
        </authorList>
    </citation>
    <scope>NUCLEOTIDE SEQUENCE</scope>
</reference>
<evidence type="ECO:0000313" key="3">
    <source>
        <dbReference type="Proteomes" id="UP000677054"/>
    </source>
</evidence>
<keyword evidence="3" id="KW-1185">Reference proteome</keyword>